<gene>
    <name evidence="1" type="ORF">ABIE13_000784</name>
</gene>
<proteinExistence type="predicted"/>
<evidence type="ECO:0000313" key="1">
    <source>
        <dbReference type="EMBL" id="MET4575684.1"/>
    </source>
</evidence>
<dbReference type="RefSeq" id="WP_354441303.1">
    <property type="nucleotide sequence ID" value="NZ_JBEPSH010000002.1"/>
</dbReference>
<name>A0ABV2Q3T1_9BURK</name>
<protein>
    <submittedName>
        <fullName evidence="1">Uncharacterized protein</fullName>
    </submittedName>
</protein>
<dbReference type="NCBIfam" id="NF045536">
    <property type="entry name" value="phasin_PhaP6"/>
    <property type="match status" value="1"/>
</dbReference>
<dbReference type="EMBL" id="JBEPSH010000002">
    <property type="protein sequence ID" value="MET4575684.1"/>
    <property type="molecule type" value="Genomic_DNA"/>
</dbReference>
<keyword evidence="2" id="KW-1185">Reference proteome</keyword>
<organism evidence="1 2">
    <name type="scientific">Ottowia thiooxydans</name>
    <dbReference type="NCBI Taxonomy" id="219182"/>
    <lineage>
        <taxon>Bacteria</taxon>
        <taxon>Pseudomonadati</taxon>
        <taxon>Pseudomonadota</taxon>
        <taxon>Betaproteobacteria</taxon>
        <taxon>Burkholderiales</taxon>
        <taxon>Comamonadaceae</taxon>
        <taxon>Ottowia</taxon>
    </lineage>
</organism>
<accession>A0ABV2Q3T1</accession>
<dbReference type="Proteomes" id="UP001549320">
    <property type="component" value="Unassembled WGS sequence"/>
</dbReference>
<evidence type="ECO:0000313" key="2">
    <source>
        <dbReference type="Proteomes" id="UP001549320"/>
    </source>
</evidence>
<comment type="caution">
    <text evidence="1">The sequence shown here is derived from an EMBL/GenBank/DDBJ whole genome shotgun (WGS) entry which is preliminary data.</text>
</comment>
<dbReference type="InterPro" id="IPR053785">
    <property type="entry name" value="PhaP6-like"/>
</dbReference>
<sequence length="137" mass="14436">MSSSRGRSREVATLFRQSTDLALAAPQVVAHRMARMTAGSGGMPSARDQKEFTQMVVEKQVAFGQAWVAMVMHAAMSGPSLLMAMAQPWGPPWTGQATPASKSALALWQSATLGMLNAGLAPVRAKAVANAKRLARG</sequence>
<reference evidence="1 2" key="1">
    <citation type="submission" date="2024-06" db="EMBL/GenBank/DDBJ databases">
        <title>Sorghum-associated microbial communities from plants grown in Nebraska, USA.</title>
        <authorList>
            <person name="Schachtman D."/>
        </authorList>
    </citation>
    <scope>NUCLEOTIDE SEQUENCE [LARGE SCALE GENOMIC DNA]</scope>
    <source>
        <strain evidence="1 2">2709</strain>
    </source>
</reference>